<dbReference type="AlphaFoldDB" id="A0AAP0I0L8"/>
<comment type="caution">
    <text evidence="1">The sequence shown here is derived from an EMBL/GenBank/DDBJ whole genome shotgun (WGS) entry which is preliminary data.</text>
</comment>
<protein>
    <submittedName>
        <fullName evidence="1">Uncharacterized protein</fullName>
    </submittedName>
</protein>
<organism evidence="1 2">
    <name type="scientific">Stephania japonica</name>
    <dbReference type="NCBI Taxonomy" id="461633"/>
    <lineage>
        <taxon>Eukaryota</taxon>
        <taxon>Viridiplantae</taxon>
        <taxon>Streptophyta</taxon>
        <taxon>Embryophyta</taxon>
        <taxon>Tracheophyta</taxon>
        <taxon>Spermatophyta</taxon>
        <taxon>Magnoliopsida</taxon>
        <taxon>Ranunculales</taxon>
        <taxon>Menispermaceae</taxon>
        <taxon>Menispermoideae</taxon>
        <taxon>Cissampelideae</taxon>
        <taxon>Stephania</taxon>
    </lineage>
</organism>
<dbReference type="EMBL" id="JBBNAE010000008">
    <property type="protein sequence ID" value="KAK9103591.1"/>
    <property type="molecule type" value="Genomic_DNA"/>
</dbReference>
<proteinExistence type="predicted"/>
<evidence type="ECO:0000313" key="1">
    <source>
        <dbReference type="EMBL" id="KAK9103591.1"/>
    </source>
</evidence>
<reference evidence="1 2" key="1">
    <citation type="submission" date="2024-01" db="EMBL/GenBank/DDBJ databases">
        <title>Genome assemblies of Stephania.</title>
        <authorList>
            <person name="Yang L."/>
        </authorList>
    </citation>
    <scope>NUCLEOTIDE SEQUENCE [LARGE SCALE GENOMIC DNA]</scope>
    <source>
        <strain evidence="1">QJT</strain>
        <tissue evidence="1">Leaf</tissue>
    </source>
</reference>
<gene>
    <name evidence="1" type="ORF">Sjap_020845</name>
</gene>
<evidence type="ECO:0000313" key="2">
    <source>
        <dbReference type="Proteomes" id="UP001417504"/>
    </source>
</evidence>
<keyword evidence="2" id="KW-1185">Reference proteome</keyword>
<accession>A0AAP0I0L8</accession>
<name>A0AAP0I0L8_9MAGN</name>
<sequence>MTHLGGDCWLGPRPLALEYPLAYSAARSRDALVVDLAATLNTDRWGFHQGHVSMSSMIRDGALATQGNMTYGGVEVKL</sequence>
<dbReference type="Proteomes" id="UP001417504">
    <property type="component" value="Unassembled WGS sequence"/>
</dbReference>